<accession>A0ABY7E0B3</accession>
<keyword evidence="3" id="KW-1185">Reference proteome</keyword>
<proteinExistence type="predicted"/>
<keyword evidence="1" id="KW-0812">Transmembrane</keyword>
<dbReference type="EMBL" id="CP111015">
    <property type="protein sequence ID" value="WAR03440.1"/>
    <property type="molecule type" value="Genomic_DNA"/>
</dbReference>
<sequence>MMKRSLKLKTAPTVVILANGTATTMLMLAKGTIPIVLMLVFAVLIFMLYVSPTTNRRHTYNGSDTAALEMEDKHIEQNDLYFDKLFIRHDSDRRTFLKGAIHFVWDTYLKYHSPNTLRSCVNGRFLVYSCTGGTVCGGLADRQRGIISAFLLALLSNRTFVVDMARPCELERFLDPNLYDWIKCKDYIRKLSSKDITTLNYHNERQEFKRLLSINNSNTELFNDTVVKIILNMCALPLFYSANLTAVRMPWLKLYTKIDLINIVYHILFRPGKKLLHDLRLVDQQIAKKHLHCAHIRIGKNPDIPNDPTFVQSRGFINTSTISSFFKRGTDRHTNLVFIAADASHVRKEMTARHEHVLQLNTSIVHIGFSRKTPEACGGFYSAILEQLVLTQCEQLVLTSSGFGSMAAYLRGISWGLFQYNSNRTNDVSLRNSVSEHTLEADMKSHGFFIRY</sequence>
<name>A0ABY7E0B3_MYAAR</name>
<keyword evidence="1" id="KW-1133">Transmembrane helix</keyword>
<feature type="transmembrane region" description="Helical" evidence="1">
    <location>
        <begin position="32"/>
        <end position="50"/>
    </location>
</feature>
<protein>
    <submittedName>
        <fullName evidence="2">Uncharacterized protein</fullName>
    </submittedName>
</protein>
<dbReference type="Proteomes" id="UP001164746">
    <property type="component" value="Chromosome 4"/>
</dbReference>
<reference evidence="2" key="1">
    <citation type="submission" date="2022-11" db="EMBL/GenBank/DDBJ databases">
        <title>Centuries of genome instability and evolution in soft-shell clam transmissible cancer (bioRxiv).</title>
        <authorList>
            <person name="Hart S.F.M."/>
            <person name="Yonemitsu M.A."/>
            <person name="Giersch R.M."/>
            <person name="Beal B.F."/>
            <person name="Arriagada G."/>
            <person name="Davis B.W."/>
            <person name="Ostrander E.A."/>
            <person name="Goff S.P."/>
            <person name="Metzger M.J."/>
        </authorList>
    </citation>
    <scope>NUCLEOTIDE SEQUENCE</scope>
    <source>
        <strain evidence="2">MELC-2E11</strain>
        <tissue evidence="2">Siphon/mantle</tissue>
    </source>
</reference>
<gene>
    <name evidence="2" type="ORF">MAR_009998</name>
</gene>
<evidence type="ECO:0000256" key="1">
    <source>
        <dbReference type="SAM" id="Phobius"/>
    </source>
</evidence>
<evidence type="ECO:0000313" key="3">
    <source>
        <dbReference type="Proteomes" id="UP001164746"/>
    </source>
</evidence>
<evidence type="ECO:0000313" key="2">
    <source>
        <dbReference type="EMBL" id="WAR03440.1"/>
    </source>
</evidence>
<keyword evidence="1" id="KW-0472">Membrane</keyword>
<dbReference type="Gene3D" id="3.40.50.11350">
    <property type="match status" value="1"/>
</dbReference>
<organism evidence="2 3">
    <name type="scientific">Mya arenaria</name>
    <name type="common">Soft-shell clam</name>
    <dbReference type="NCBI Taxonomy" id="6604"/>
    <lineage>
        <taxon>Eukaryota</taxon>
        <taxon>Metazoa</taxon>
        <taxon>Spiralia</taxon>
        <taxon>Lophotrochozoa</taxon>
        <taxon>Mollusca</taxon>
        <taxon>Bivalvia</taxon>
        <taxon>Autobranchia</taxon>
        <taxon>Heteroconchia</taxon>
        <taxon>Euheterodonta</taxon>
        <taxon>Imparidentia</taxon>
        <taxon>Neoheterodontei</taxon>
        <taxon>Myida</taxon>
        <taxon>Myoidea</taxon>
        <taxon>Myidae</taxon>
        <taxon>Mya</taxon>
    </lineage>
</organism>